<organism evidence="1 2">
    <name type="scientific">Ammonifex thiophilus</name>
    <dbReference type="NCBI Taxonomy" id="444093"/>
    <lineage>
        <taxon>Bacteria</taxon>
        <taxon>Bacillati</taxon>
        <taxon>Bacillota</taxon>
        <taxon>Clostridia</taxon>
        <taxon>Thermoanaerobacterales</taxon>
        <taxon>Thermoanaerobacteraceae</taxon>
        <taxon>Ammonifex</taxon>
    </lineage>
</organism>
<keyword evidence="2" id="KW-1185">Reference proteome</keyword>
<dbReference type="EMBL" id="QSLN01000016">
    <property type="protein sequence ID" value="RDV81767.1"/>
    <property type="molecule type" value="Genomic_DNA"/>
</dbReference>
<protein>
    <submittedName>
        <fullName evidence="1">UPF0280 family protein</fullName>
    </submittedName>
</protein>
<dbReference type="SUPFAM" id="SSF143631">
    <property type="entry name" value="ApbE-like"/>
    <property type="match status" value="1"/>
</dbReference>
<proteinExistence type="predicted"/>
<comment type="caution">
    <text evidence="1">The sequence shown here is derived from an EMBL/GenBank/DDBJ whole genome shotgun (WGS) entry which is preliminary data.</text>
</comment>
<accession>A0A3D8P2Z9</accession>
<dbReference type="PIRSF" id="PIRSF006421">
    <property type="entry name" value="UCP006421"/>
    <property type="match status" value="1"/>
</dbReference>
<dbReference type="NCBIfam" id="NF003323">
    <property type="entry name" value="PRK04334.1-3"/>
    <property type="match status" value="1"/>
</dbReference>
<dbReference type="Gene3D" id="3.10.520.10">
    <property type="entry name" value="ApbE-like domains"/>
    <property type="match status" value="1"/>
</dbReference>
<gene>
    <name evidence="1" type="ORF">DXX99_09050</name>
</gene>
<sequence>MPERRRIYRAWLRQEDLTFFEVKVKETDLLLGVRRERFSSSLVWKVEKLVREQRQLLEDYLRRDPAFAAALVPHKPLPGAPPLAWAMAGAAELAGVGPMAAVAGAFADLVGKYLGRFSREVVVENGGDIYLKSSRQRIVGIYAGNSPLSSRVALAIPADLTPLGICTSSGTVGHSLSFGKADAAVVLAANAALADAAATALGNRVRTPEDIEEALSFIQKIPGVLGAVVILGKHLGVWGKAKLVPLLPANS</sequence>
<evidence type="ECO:0000313" key="2">
    <source>
        <dbReference type="Proteomes" id="UP000256329"/>
    </source>
</evidence>
<name>A0A3D8P2Z9_9THEO</name>
<dbReference type="InterPro" id="IPR003374">
    <property type="entry name" value="ApbE-like_sf"/>
</dbReference>
<dbReference type="RefSeq" id="WP_115793161.1">
    <property type="nucleotide sequence ID" value="NZ_QSLN01000016.1"/>
</dbReference>
<dbReference type="Proteomes" id="UP000256329">
    <property type="component" value="Unassembled WGS sequence"/>
</dbReference>
<dbReference type="AlphaFoldDB" id="A0A3D8P2Z9"/>
<reference evidence="1 2" key="1">
    <citation type="submission" date="2018-08" db="EMBL/GenBank/DDBJ databases">
        <title>Form III RuBisCO-mediated autotrophy in Thermodesulfobium bacteria.</title>
        <authorList>
            <person name="Toshchakov S.V."/>
            <person name="Kublanov I.V."/>
            <person name="Frolov E."/>
            <person name="Bonch-Osmolovskaya E.A."/>
            <person name="Tourova T.P."/>
            <person name="Chernych N.A."/>
            <person name="Lebedinsky A.V."/>
        </authorList>
    </citation>
    <scope>NUCLEOTIDE SEQUENCE [LARGE SCALE GENOMIC DNA]</scope>
    <source>
        <strain evidence="1 2">SR</strain>
    </source>
</reference>
<dbReference type="InterPro" id="IPR007183">
    <property type="entry name" value="UPF0280"/>
</dbReference>
<evidence type="ECO:0000313" key="1">
    <source>
        <dbReference type="EMBL" id="RDV81767.1"/>
    </source>
</evidence>
<dbReference type="OrthoDB" id="9787842at2"/>